<keyword evidence="1" id="KW-0547">Nucleotide-binding</keyword>
<dbReference type="RefSeq" id="XP_062717975.1">
    <property type="nucleotide sequence ID" value="XM_062865207.1"/>
</dbReference>
<name>A0AAJ0LYD2_9PEZI</name>
<dbReference type="SUPFAM" id="SSF52540">
    <property type="entry name" value="P-loop containing nucleoside triphosphate hydrolases"/>
    <property type="match status" value="1"/>
</dbReference>
<dbReference type="PANTHER" id="PTHR10695">
    <property type="entry name" value="DEPHOSPHO-COA KINASE-RELATED"/>
    <property type="match status" value="1"/>
</dbReference>
<dbReference type="PANTHER" id="PTHR10695:SF46">
    <property type="entry name" value="BIFUNCTIONAL COENZYME A SYNTHASE-RELATED"/>
    <property type="match status" value="1"/>
</dbReference>
<evidence type="ECO:0000313" key="6">
    <source>
        <dbReference type="Proteomes" id="UP001273166"/>
    </source>
</evidence>
<evidence type="ECO:0000256" key="1">
    <source>
        <dbReference type="ARBA" id="ARBA00022741"/>
    </source>
</evidence>
<dbReference type="InterPro" id="IPR027417">
    <property type="entry name" value="P-loop_NTPase"/>
</dbReference>
<dbReference type="Pfam" id="PF01121">
    <property type="entry name" value="CoaE"/>
    <property type="match status" value="1"/>
</dbReference>
<dbReference type="Gene3D" id="3.40.50.300">
    <property type="entry name" value="P-loop containing nucleotide triphosphate hydrolases"/>
    <property type="match status" value="1"/>
</dbReference>
<gene>
    <name evidence="5" type="ORF">B0T15DRAFT_403534</name>
</gene>
<dbReference type="NCBIfam" id="TIGR00152">
    <property type="entry name" value="dephospho-CoA kinase"/>
    <property type="match status" value="1"/>
</dbReference>
<keyword evidence="5" id="KW-0418">Kinase</keyword>
<evidence type="ECO:0000256" key="2">
    <source>
        <dbReference type="ARBA" id="ARBA00022840"/>
    </source>
</evidence>
<organism evidence="5 6">
    <name type="scientific">Chaetomium strumarium</name>
    <dbReference type="NCBI Taxonomy" id="1170767"/>
    <lineage>
        <taxon>Eukaryota</taxon>
        <taxon>Fungi</taxon>
        <taxon>Dikarya</taxon>
        <taxon>Ascomycota</taxon>
        <taxon>Pezizomycotina</taxon>
        <taxon>Sordariomycetes</taxon>
        <taxon>Sordariomycetidae</taxon>
        <taxon>Sordariales</taxon>
        <taxon>Chaetomiaceae</taxon>
        <taxon>Chaetomium</taxon>
    </lineage>
</organism>
<dbReference type="HAMAP" id="MF_00376">
    <property type="entry name" value="Dephospho_CoA_kinase"/>
    <property type="match status" value="1"/>
</dbReference>
<dbReference type="GeneID" id="87884036"/>
<proteinExistence type="inferred from homology"/>
<reference evidence="5" key="1">
    <citation type="journal article" date="2023" name="Mol. Phylogenet. Evol.">
        <title>Genome-scale phylogeny and comparative genomics of the fungal order Sordariales.</title>
        <authorList>
            <person name="Hensen N."/>
            <person name="Bonometti L."/>
            <person name="Westerberg I."/>
            <person name="Brannstrom I.O."/>
            <person name="Guillou S."/>
            <person name="Cros-Aarteil S."/>
            <person name="Calhoun S."/>
            <person name="Haridas S."/>
            <person name="Kuo A."/>
            <person name="Mondo S."/>
            <person name="Pangilinan J."/>
            <person name="Riley R."/>
            <person name="LaButti K."/>
            <person name="Andreopoulos B."/>
            <person name="Lipzen A."/>
            <person name="Chen C."/>
            <person name="Yan M."/>
            <person name="Daum C."/>
            <person name="Ng V."/>
            <person name="Clum A."/>
            <person name="Steindorff A."/>
            <person name="Ohm R.A."/>
            <person name="Martin F."/>
            <person name="Silar P."/>
            <person name="Natvig D.O."/>
            <person name="Lalanne C."/>
            <person name="Gautier V."/>
            <person name="Ament-Velasquez S.L."/>
            <person name="Kruys A."/>
            <person name="Hutchinson M.I."/>
            <person name="Powell A.J."/>
            <person name="Barry K."/>
            <person name="Miller A.N."/>
            <person name="Grigoriev I.V."/>
            <person name="Debuchy R."/>
            <person name="Gladieux P."/>
            <person name="Hiltunen Thoren M."/>
            <person name="Johannesson H."/>
        </authorList>
    </citation>
    <scope>NUCLEOTIDE SEQUENCE</scope>
    <source>
        <strain evidence="5">CBS 333.67</strain>
    </source>
</reference>
<dbReference type="FunFam" id="3.40.50.300:FF:001227">
    <property type="entry name" value="Dephospho-CoA kinase CAB5"/>
    <property type="match status" value="1"/>
</dbReference>
<keyword evidence="2" id="KW-0067">ATP-binding</keyword>
<feature type="region of interest" description="Disordered" evidence="3">
    <location>
        <begin position="329"/>
        <end position="349"/>
    </location>
</feature>
<accession>A0AAJ0LYD2</accession>
<dbReference type="GO" id="GO:0015937">
    <property type="term" value="P:coenzyme A biosynthetic process"/>
    <property type="evidence" value="ECO:0007669"/>
    <property type="project" value="InterPro"/>
</dbReference>
<evidence type="ECO:0000313" key="5">
    <source>
        <dbReference type="EMBL" id="KAK3302195.1"/>
    </source>
</evidence>
<keyword evidence="5" id="KW-0808">Transferase</keyword>
<comment type="caution">
    <text evidence="5">The sequence shown here is derived from an EMBL/GenBank/DDBJ whole genome shotgun (WGS) entry which is preliminary data.</text>
</comment>
<dbReference type="AlphaFoldDB" id="A0AAJ0LYD2"/>
<feature type="transmembrane region" description="Helical" evidence="4">
    <location>
        <begin position="496"/>
        <end position="517"/>
    </location>
</feature>
<keyword evidence="4" id="KW-0812">Transmembrane</keyword>
<dbReference type="PROSITE" id="PS51219">
    <property type="entry name" value="DPCK"/>
    <property type="match status" value="1"/>
</dbReference>
<evidence type="ECO:0000256" key="3">
    <source>
        <dbReference type="SAM" id="MobiDB-lite"/>
    </source>
</evidence>
<feature type="region of interest" description="Disordered" evidence="3">
    <location>
        <begin position="1"/>
        <end position="42"/>
    </location>
</feature>
<keyword evidence="4" id="KW-1133">Transmembrane helix</keyword>
<dbReference type="GO" id="GO:0004140">
    <property type="term" value="F:dephospho-CoA kinase activity"/>
    <property type="evidence" value="ECO:0007669"/>
    <property type="project" value="InterPro"/>
</dbReference>
<dbReference type="CDD" id="cd02022">
    <property type="entry name" value="DPCK"/>
    <property type="match status" value="1"/>
</dbReference>
<dbReference type="InterPro" id="IPR001977">
    <property type="entry name" value="Depp_CoAkinase"/>
</dbReference>
<reference evidence="5" key="2">
    <citation type="submission" date="2023-06" db="EMBL/GenBank/DDBJ databases">
        <authorList>
            <consortium name="Lawrence Berkeley National Laboratory"/>
            <person name="Mondo S.J."/>
            <person name="Hensen N."/>
            <person name="Bonometti L."/>
            <person name="Westerberg I."/>
            <person name="Brannstrom I.O."/>
            <person name="Guillou S."/>
            <person name="Cros-Aarteil S."/>
            <person name="Calhoun S."/>
            <person name="Haridas S."/>
            <person name="Kuo A."/>
            <person name="Pangilinan J."/>
            <person name="Riley R."/>
            <person name="Labutti K."/>
            <person name="Andreopoulos B."/>
            <person name="Lipzen A."/>
            <person name="Chen C."/>
            <person name="Yanf M."/>
            <person name="Daum C."/>
            <person name="Ng V."/>
            <person name="Clum A."/>
            <person name="Steindorff A."/>
            <person name="Ohm R."/>
            <person name="Martin F."/>
            <person name="Silar P."/>
            <person name="Natvig D."/>
            <person name="Lalanne C."/>
            <person name="Gautier V."/>
            <person name="Ament-Velasquez S.L."/>
            <person name="Kruys A."/>
            <person name="Hutchinson M.I."/>
            <person name="Powell A.J."/>
            <person name="Barry K."/>
            <person name="Miller A.N."/>
            <person name="Grigoriev I.V."/>
            <person name="Debuchy R."/>
            <person name="Gladieux P."/>
            <person name="Thoren M.H."/>
            <person name="Johannesson H."/>
        </authorList>
    </citation>
    <scope>NUCLEOTIDE SEQUENCE</scope>
    <source>
        <strain evidence="5">CBS 333.67</strain>
    </source>
</reference>
<evidence type="ECO:0000256" key="4">
    <source>
        <dbReference type="SAM" id="Phobius"/>
    </source>
</evidence>
<keyword evidence="4" id="KW-0472">Membrane</keyword>
<sequence length="537" mass="59459">MSYWPPAPALAPAPAPAPVNPPDELGPPPPPPPPPAIPPVVNPYGVHFQPQVPGTERGPIISRYIPRHDPAPVAGYPGQQMPHFLPNGVLMSPHLPLQQPGVFASQMQAVVVQEPVGPPMMLPNQSVPGGPPLMVPAPAQTVQLPSNAVIGRLPINPPVHVDPAMGVGLTPNEVTAKNIQMARDNKAYEPQEFQPADPDPYRLYWLRETNGHWTLFPRRQIDRLNAHDSEFNHTLSSPYLPGYVYPPRHTGEPQLQKPTPKMLLIGLTGSIATGKSTVSSLLSQPPYSLTIIDADLLARKVVEPGTPGYRAIVSYFGPSTPDLLVPASEPDNMPEHGPSGLGRPLNRPALGRRVFGDGEQRRKDRAVLNGIVHPAVRREMFKRVMRSYLRGERAVVLDVPLLFESRLDRFCGTVLVVAVRDPAVQMERLRKRDPHLSAEDAENRVRSQGDVREKARRCEARGAGSGVVIWNDEGREELAAEVTRAMEEIERHSPRWWSWLLWACPPAAVILAAWGFWRNTRINKAWQEQELRERAKL</sequence>
<keyword evidence="6" id="KW-1185">Reference proteome</keyword>
<dbReference type="EMBL" id="JAUDZG010000007">
    <property type="protein sequence ID" value="KAK3302195.1"/>
    <property type="molecule type" value="Genomic_DNA"/>
</dbReference>
<feature type="compositionally biased region" description="Pro residues" evidence="3">
    <location>
        <begin position="1"/>
        <end position="41"/>
    </location>
</feature>
<protein>
    <submittedName>
        <fullName evidence="5">Dephospho-CoA kinase-domain-containing protein</fullName>
    </submittedName>
</protein>
<dbReference type="GO" id="GO:0005524">
    <property type="term" value="F:ATP binding"/>
    <property type="evidence" value="ECO:0007669"/>
    <property type="project" value="UniProtKB-KW"/>
</dbReference>
<dbReference type="Proteomes" id="UP001273166">
    <property type="component" value="Unassembled WGS sequence"/>
</dbReference>